<sequence>LNFFEISQRVQNGKSTFDYYVQKKKVCQKAWLTSHGISNGRFHKWKNEWTVKRLSSRVHARKGTTFESRRFIEAELWFGDMVDSLANRMPDLSKRELPACLTFQKIYEMYTESVQNPLKPSQFRRMRLNKFPDVIIPKRNRFTKCGVCLLITEHIRATTDKKKRVTWTERKQLHMEQQAGERKKYYKHQKKAEQRPDKYLSLIIDGMDQSKTHLPHWIQKSKLEGECDGFLKTHVTGVLSHGHKKAWCFIDFMRWPQDANPTINCLISVFRHLRRTVRLSYLMVGHTHEDIDQMFSRISVALARTNAVTLDDLIQVIRGAYNPTPITCSVENIYDVKTWLRPFVPSLKHHSNPHAFRFKMNQNGEVEMSYRPFAKSGRKQWLPEEGPIVLLKQVPPGKPSVIKPDMKKCPSVEVIKDSVEKLGVRMSSAQLDWWRKMAEDEERKRRQWESLTPDQYRKAGESFDLLEFKFQNEDPDPDEDGEYGERNRKLLRLIEKKENHLP</sequence>
<dbReference type="Proteomes" id="UP001159405">
    <property type="component" value="Unassembled WGS sequence"/>
</dbReference>
<evidence type="ECO:0000313" key="2">
    <source>
        <dbReference type="EMBL" id="CAH3129266.1"/>
    </source>
</evidence>
<keyword evidence="3" id="KW-1185">Reference proteome</keyword>
<comment type="caution">
    <text evidence="2">The sequence shown here is derived from an EMBL/GenBank/DDBJ whole genome shotgun (WGS) entry which is preliminary data.</text>
</comment>
<dbReference type="EMBL" id="CALNXK010000046">
    <property type="protein sequence ID" value="CAH3129266.1"/>
    <property type="molecule type" value="Genomic_DNA"/>
</dbReference>
<feature type="domain" description="DUF7869" evidence="1">
    <location>
        <begin position="275"/>
        <end position="374"/>
    </location>
</feature>
<organism evidence="2 3">
    <name type="scientific">Porites lobata</name>
    <dbReference type="NCBI Taxonomy" id="104759"/>
    <lineage>
        <taxon>Eukaryota</taxon>
        <taxon>Metazoa</taxon>
        <taxon>Cnidaria</taxon>
        <taxon>Anthozoa</taxon>
        <taxon>Hexacorallia</taxon>
        <taxon>Scleractinia</taxon>
        <taxon>Fungiina</taxon>
        <taxon>Poritidae</taxon>
        <taxon>Porites</taxon>
    </lineage>
</organism>
<dbReference type="PANTHER" id="PTHR33153:SF3">
    <property type="entry name" value="TRAFFICKING PROTEIN PARTICLE COMPLEX SUBUNIT 11 DOMAIN-CONTAINING PROTEIN"/>
    <property type="match status" value="1"/>
</dbReference>
<evidence type="ECO:0000259" key="1">
    <source>
        <dbReference type="Pfam" id="PF25273"/>
    </source>
</evidence>
<accession>A0ABN8P0N1</accession>
<proteinExistence type="predicted"/>
<feature type="non-terminal residue" evidence="2">
    <location>
        <position position="502"/>
    </location>
</feature>
<evidence type="ECO:0000313" key="3">
    <source>
        <dbReference type="Proteomes" id="UP001159405"/>
    </source>
</evidence>
<dbReference type="PANTHER" id="PTHR33153">
    <property type="entry name" value="MYND-TYPE DOMAIN-CONTAINING PROTEIN"/>
    <property type="match status" value="1"/>
</dbReference>
<protein>
    <recommendedName>
        <fullName evidence="1">DUF7869 domain-containing protein</fullName>
    </recommendedName>
</protein>
<gene>
    <name evidence="2" type="ORF">PLOB_00034061</name>
</gene>
<dbReference type="InterPro" id="IPR057191">
    <property type="entry name" value="DUF7869"/>
</dbReference>
<dbReference type="Pfam" id="PF25273">
    <property type="entry name" value="DUF7869"/>
    <property type="match status" value="2"/>
</dbReference>
<reference evidence="2 3" key="1">
    <citation type="submission" date="2022-05" db="EMBL/GenBank/DDBJ databases">
        <authorList>
            <consortium name="Genoscope - CEA"/>
            <person name="William W."/>
        </authorList>
    </citation>
    <scope>NUCLEOTIDE SEQUENCE [LARGE SCALE GENOMIC DNA]</scope>
</reference>
<name>A0ABN8P0N1_9CNID</name>
<feature type="domain" description="DUF7869" evidence="1">
    <location>
        <begin position="230"/>
        <end position="273"/>
    </location>
</feature>
<feature type="non-terminal residue" evidence="2">
    <location>
        <position position="1"/>
    </location>
</feature>